<dbReference type="InterPro" id="IPR029039">
    <property type="entry name" value="Flavoprotein-like_sf"/>
</dbReference>
<accession>A0A0B5QAF5</accession>
<evidence type="ECO:0000259" key="1">
    <source>
        <dbReference type="PROSITE" id="PS50902"/>
    </source>
</evidence>
<gene>
    <name evidence="2" type="ORF">LF65_02606</name>
</gene>
<dbReference type="Pfam" id="PF00258">
    <property type="entry name" value="Flavodoxin_1"/>
    <property type="match status" value="1"/>
</dbReference>
<dbReference type="EMBL" id="CP010086">
    <property type="protein sequence ID" value="AJG99179.1"/>
    <property type="molecule type" value="Genomic_DNA"/>
</dbReference>
<sequence length="159" mass="17502">MKLSIVYHSESGNTEKAAKIMANTIHQMDGIDVKAMNINNIDENFINESAAVIFGSPTYCGTCSWQMKKFLDTSRTINLNEKLGGVFITENFIGGGADFAEITLMGCLLVRGMMVYSGGVKQVPTHFGAVLIKDGDEYQISKAKIFAQKFAKRSLELFN</sequence>
<dbReference type="KEGG" id="cbei:LF65_02606"/>
<organism evidence="2 3">
    <name type="scientific">Clostridium beijerinckii</name>
    <name type="common">Clostridium MP</name>
    <dbReference type="NCBI Taxonomy" id="1520"/>
    <lineage>
        <taxon>Bacteria</taxon>
        <taxon>Bacillati</taxon>
        <taxon>Bacillota</taxon>
        <taxon>Clostridia</taxon>
        <taxon>Eubacteriales</taxon>
        <taxon>Clostridiaceae</taxon>
        <taxon>Clostridium</taxon>
    </lineage>
</organism>
<dbReference type="GO" id="GO:0016651">
    <property type="term" value="F:oxidoreductase activity, acting on NAD(P)H"/>
    <property type="evidence" value="ECO:0007669"/>
    <property type="project" value="UniProtKB-ARBA"/>
</dbReference>
<dbReference type="SUPFAM" id="SSF52218">
    <property type="entry name" value="Flavoproteins"/>
    <property type="match status" value="1"/>
</dbReference>
<dbReference type="Proteomes" id="UP000031866">
    <property type="component" value="Chromosome"/>
</dbReference>
<evidence type="ECO:0000313" key="3">
    <source>
        <dbReference type="Proteomes" id="UP000031866"/>
    </source>
</evidence>
<dbReference type="GO" id="GO:0010181">
    <property type="term" value="F:FMN binding"/>
    <property type="evidence" value="ECO:0007669"/>
    <property type="project" value="InterPro"/>
</dbReference>
<dbReference type="PROSITE" id="PS50902">
    <property type="entry name" value="FLAVODOXIN_LIKE"/>
    <property type="match status" value="1"/>
</dbReference>
<dbReference type="STRING" id="1520.LF65_02606"/>
<proteinExistence type="predicted"/>
<dbReference type="OrthoDB" id="9801479at2"/>
<dbReference type="RefSeq" id="WP_041896512.1">
    <property type="nucleotide sequence ID" value="NZ_CP010086.2"/>
</dbReference>
<protein>
    <submittedName>
        <fullName evidence="2">Flavodoxin</fullName>
    </submittedName>
</protein>
<feature type="domain" description="Flavodoxin-like" evidence="1">
    <location>
        <begin position="3"/>
        <end position="151"/>
    </location>
</feature>
<evidence type="ECO:0000313" key="2">
    <source>
        <dbReference type="EMBL" id="AJG99179.1"/>
    </source>
</evidence>
<dbReference type="AlphaFoldDB" id="A0A0B5QAF5"/>
<dbReference type="Gene3D" id="3.40.50.360">
    <property type="match status" value="1"/>
</dbReference>
<name>A0A0B5QAF5_CLOBE</name>
<dbReference type="InterPro" id="IPR008254">
    <property type="entry name" value="Flavodoxin/NO_synth"/>
</dbReference>
<reference evidence="3" key="1">
    <citation type="submission" date="2014-12" db="EMBL/GenBank/DDBJ databases">
        <title>Genome sequence of Clostridium beijerinckii strain 59B.</title>
        <authorList>
            <person name="Little G.T."/>
            <person name="Minton N.P."/>
        </authorList>
    </citation>
    <scope>NUCLEOTIDE SEQUENCE [LARGE SCALE GENOMIC DNA]</scope>
    <source>
        <strain evidence="3">59B</strain>
    </source>
</reference>